<evidence type="ECO:0000259" key="2">
    <source>
        <dbReference type="Pfam" id="PF01458"/>
    </source>
</evidence>
<evidence type="ECO:0000313" key="4">
    <source>
        <dbReference type="EMBL" id="QTD47671.1"/>
    </source>
</evidence>
<dbReference type="InterPro" id="IPR000825">
    <property type="entry name" value="SUF_FeS_clus_asmbl_SufBD_core"/>
</dbReference>
<organism evidence="4 5">
    <name type="scientific">Sulfidibacter corallicola</name>
    <dbReference type="NCBI Taxonomy" id="2818388"/>
    <lineage>
        <taxon>Bacteria</taxon>
        <taxon>Pseudomonadati</taxon>
        <taxon>Acidobacteriota</taxon>
        <taxon>Holophagae</taxon>
        <taxon>Acanthopleuribacterales</taxon>
        <taxon>Acanthopleuribacteraceae</taxon>
        <taxon>Sulfidibacter</taxon>
    </lineage>
</organism>
<accession>A0A8A4TFX9</accession>
<dbReference type="InterPro" id="IPR055346">
    <property type="entry name" value="Fe-S_cluster_assembly_SufBD"/>
</dbReference>
<dbReference type="EMBL" id="CP071793">
    <property type="protein sequence ID" value="QTD47671.1"/>
    <property type="molecule type" value="Genomic_DNA"/>
</dbReference>
<dbReference type="SUPFAM" id="SSF101960">
    <property type="entry name" value="Stabilizer of iron transporter SufD"/>
    <property type="match status" value="1"/>
</dbReference>
<sequence>METLELQDTYQQDSQQLRSPCATTGGAWLNELRGRALQRFAELGIPTVKQEAWRFTNLRALSREPHRLADTGNLEIDPAILDRWAVDEANNHRIVLVDGRFRQDLSNLDGLPDTVRFTHLAAEWARDPKFVESHLGRYAPFDGDALTALNTAFLQDGVVIRIGRDLRLTEPLHILYLSSGQQAKRVSHPRTLIVAESFSESVVVETYLAAGEAAYWTNAVTELVVEPGARVTHYLAEFENEHAHHIHTLAAVLDRDSYLESQNILMGAALARNNVRVAMNGAGAEAHINGLFLGHGNQHLDNDIVVDHRQPHCSSHQNFRGILDDKSHGVFGGRIVVREDAQKTDSSQSNRNLLLSDDARVDTKPQLEIYADDVKCAHGATTGQLAEDALFYLESRGVEPRDARDILVYAFAHEIIEQMKLLPLRKQLEAVLLDRFSKIRQLGE</sequence>
<dbReference type="Proteomes" id="UP000663929">
    <property type="component" value="Chromosome"/>
</dbReference>
<dbReference type="GO" id="GO:0016226">
    <property type="term" value="P:iron-sulfur cluster assembly"/>
    <property type="evidence" value="ECO:0007669"/>
    <property type="project" value="InterPro"/>
</dbReference>
<dbReference type="InterPro" id="IPR045595">
    <property type="entry name" value="SufBD_N"/>
</dbReference>
<reference evidence="4" key="1">
    <citation type="submission" date="2021-03" db="EMBL/GenBank/DDBJ databases">
        <title>Acanthopleuribacteraceae sp. M133.</title>
        <authorList>
            <person name="Wang G."/>
        </authorList>
    </citation>
    <scope>NUCLEOTIDE SEQUENCE</scope>
    <source>
        <strain evidence="4">M133</strain>
    </source>
</reference>
<dbReference type="AlphaFoldDB" id="A0A8A4TFX9"/>
<dbReference type="Pfam" id="PF19295">
    <property type="entry name" value="SufBD_N"/>
    <property type="match status" value="1"/>
</dbReference>
<proteinExistence type="inferred from homology"/>
<feature type="domain" description="SUF system FeS cluster assembly SufBD N-terminal" evidence="3">
    <location>
        <begin position="6"/>
        <end position="174"/>
    </location>
</feature>
<dbReference type="Pfam" id="PF01458">
    <property type="entry name" value="SUFBD_core"/>
    <property type="match status" value="1"/>
</dbReference>
<dbReference type="InterPro" id="IPR011542">
    <property type="entry name" value="SUF_FeS_clus_asmbl_SufD"/>
</dbReference>
<evidence type="ECO:0000256" key="1">
    <source>
        <dbReference type="ARBA" id="ARBA00043967"/>
    </source>
</evidence>
<dbReference type="InterPro" id="IPR037284">
    <property type="entry name" value="SUF_FeS_clus_asmbl_SufBD_sf"/>
</dbReference>
<keyword evidence="5" id="KW-1185">Reference proteome</keyword>
<dbReference type="PANTHER" id="PTHR43575">
    <property type="entry name" value="PROTEIN ABCI7, CHLOROPLASTIC"/>
    <property type="match status" value="1"/>
</dbReference>
<gene>
    <name evidence="4" type="primary">sufD</name>
    <name evidence="4" type="ORF">J3U87_18930</name>
</gene>
<dbReference type="KEGG" id="scor:J3U87_18930"/>
<dbReference type="NCBIfam" id="TIGR01981">
    <property type="entry name" value="sufD"/>
    <property type="match status" value="1"/>
</dbReference>
<name>A0A8A4TFX9_SULCO</name>
<protein>
    <submittedName>
        <fullName evidence="4">Fe-S cluster assembly protein SufD</fullName>
    </submittedName>
</protein>
<feature type="domain" description="SUF system FeS cluster assembly SufBD core" evidence="2">
    <location>
        <begin position="182"/>
        <end position="411"/>
    </location>
</feature>
<evidence type="ECO:0000313" key="5">
    <source>
        <dbReference type="Proteomes" id="UP000663929"/>
    </source>
</evidence>
<dbReference type="PANTHER" id="PTHR43575:SF1">
    <property type="entry name" value="PROTEIN ABCI7, CHLOROPLASTIC"/>
    <property type="match status" value="1"/>
</dbReference>
<dbReference type="RefSeq" id="WP_237377338.1">
    <property type="nucleotide sequence ID" value="NZ_CP071793.1"/>
</dbReference>
<comment type="similarity">
    <text evidence="1">Belongs to the iron-sulfur cluster assembly SufBD family.</text>
</comment>
<evidence type="ECO:0000259" key="3">
    <source>
        <dbReference type="Pfam" id="PF19295"/>
    </source>
</evidence>